<keyword evidence="2" id="KW-0812">Transmembrane</keyword>
<evidence type="ECO:0000313" key="4">
    <source>
        <dbReference type="Proteomes" id="UP000186583"/>
    </source>
</evidence>
<evidence type="ECO:0000256" key="2">
    <source>
        <dbReference type="SAM" id="Phobius"/>
    </source>
</evidence>
<feature type="transmembrane region" description="Helical" evidence="2">
    <location>
        <begin position="27"/>
        <end position="59"/>
    </location>
</feature>
<protein>
    <submittedName>
        <fullName evidence="3">Uncharacterized protein</fullName>
    </submittedName>
</protein>
<gene>
    <name evidence="3" type="ORF">CCHL11_06233</name>
</gene>
<name>A0A1Q8RLU6_9PEZI</name>
<accession>A0A1Q8RLU6</accession>
<reference evidence="3 4" key="1">
    <citation type="submission" date="2016-11" db="EMBL/GenBank/DDBJ databases">
        <title>Draft Genome Assembly of Colletotrichum chlorophyti a pathogen of herbaceous plants.</title>
        <authorList>
            <person name="Gan P."/>
            <person name="Narusaka M."/>
            <person name="Tsushima A."/>
            <person name="Narusaka Y."/>
            <person name="Takano Y."/>
            <person name="Shirasu K."/>
        </authorList>
    </citation>
    <scope>NUCLEOTIDE SEQUENCE [LARGE SCALE GENOMIC DNA]</scope>
    <source>
        <strain evidence="3 4">NTL11</strain>
    </source>
</reference>
<dbReference type="OrthoDB" id="4833021at2759"/>
<sequence>MDSHAPSVSWYDTMMTYSLLSSDYPSIIRYISGAFIALGFIFVGPIILLIGVDLVIWVYRVCWSRRPWNQNQNQDQNLNRNQPTHQKHKLLPEDADGNPTTVTSTVAAAARKRLQRLSESAEANNTLSG</sequence>
<keyword evidence="4" id="KW-1185">Reference proteome</keyword>
<feature type="compositionally biased region" description="Low complexity" evidence="1">
    <location>
        <begin position="70"/>
        <end position="82"/>
    </location>
</feature>
<evidence type="ECO:0000256" key="1">
    <source>
        <dbReference type="SAM" id="MobiDB-lite"/>
    </source>
</evidence>
<keyword evidence="2" id="KW-0472">Membrane</keyword>
<keyword evidence="2" id="KW-1133">Transmembrane helix</keyword>
<feature type="region of interest" description="Disordered" evidence="1">
    <location>
        <begin position="70"/>
        <end position="101"/>
    </location>
</feature>
<dbReference type="EMBL" id="MPGH01000183">
    <property type="protein sequence ID" value="OLN85153.1"/>
    <property type="molecule type" value="Genomic_DNA"/>
</dbReference>
<comment type="caution">
    <text evidence="3">The sequence shown here is derived from an EMBL/GenBank/DDBJ whole genome shotgun (WGS) entry which is preliminary data.</text>
</comment>
<dbReference type="AlphaFoldDB" id="A0A1Q8RLU6"/>
<evidence type="ECO:0000313" key="3">
    <source>
        <dbReference type="EMBL" id="OLN85153.1"/>
    </source>
</evidence>
<dbReference type="Proteomes" id="UP000186583">
    <property type="component" value="Unassembled WGS sequence"/>
</dbReference>
<proteinExistence type="predicted"/>
<organism evidence="3 4">
    <name type="scientific">Colletotrichum chlorophyti</name>
    <dbReference type="NCBI Taxonomy" id="708187"/>
    <lineage>
        <taxon>Eukaryota</taxon>
        <taxon>Fungi</taxon>
        <taxon>Dikarya</taxon>
        <taxon>Ascomycota</taxon>
        <taxon>Pezizomycotina</taxon>
        <taxon>Sordariomycetes</taxon>
        <taxon>Hypocreomycetidae</taxon>
        <taxon>Glomerellales</taxon>
        <taxon>Glomerellaceae</taxon>
        <taxon>Colletotrichum</taxon>
    </lineage>
</organism>